<dbReference type="Pfam" id="PF14325">
    <property type="entry name" value="DUF4383"/>
    <property type="match status" value="1"/>
</dbReference>
<reference evidence="2" key="1">
    <citation type="submission" date="2020-02" db="EMBL/GenBank/DDBJ databases">
        <authorList>
            <person name="Meier V. D."/>
        </authorList>
    </citation>
    <scope>NUCLEOTIDE SEQUENCE</scope>
    <source>
        <strain evidence="2">AVDCRST_MAG50</strain>
    </source>
</reference>
<feature type="transmembrane region" description="Helical" evidence="1">
    <location>
        <begin position="18"/>
        <end position="37"/>
    </location>
</feature>
<evidence type="ECO:0000256" key="1">
    <source>
        <dbReference type="SAM" id="Phobius"/>
    </source>
</evidence>
<proteinExistence type="predicted"/>
<evidence type="ECO:0008006" key="3">
    <source>
        <dbReference type="Google" id="ProtNLM"/>
    </source>
</evidence>
<organism evidence="2">
    <name type="scientific">uncultured Acidimicrobiales bacterium</name>
    <dbReference type="NCBI Taxonomy" id="310071"/>
    <lineage>
        <taxon>Bacteria</taxon>
        <taxon>Bacillati</taxon>
        <taxon>Actinomycetota</taxon>
        <taxon>Acidimicrobiia</taxon>
        <taxon>Acidimicrobiales</taxon>
        <taxon>environmental samples</taxon>
    </lineage>
</organism>
<keyword evidence="1" id="KW-0812">Transmembrane</keyword>
<keyword evidence="1" id="KW-1133">Transmembrane helix</keyword>
<accession>A0A6J4GZG2</accession>
<gene>
    <name evidence="2" type="ORF">AVDCRST_MAG50-999</name>
</gene>
<keyword evidence="1" id="KW-0472">Membrane</keyword>
<name>A0A6J4GZG2_9ACTN</name>
<feature type="transmembrane region" description="Helical" evidence="1">
    <location>
        <begin position="117"/>
        <end position="134"/>
    </location>
</feature>
<dbReference type="AlphaFoldDB" id="A0A6J4GZG2"/>
<feature type="transmembrane region" description="Helical" evidence="1">
    <location>
        <begin position="83"/>
        <end position="102"/>
    </location>
</feature>
<feature type="transmembrane region" description="Helical" evidence="1">
    <location>
        <begin position="57"/>
        <end position="74"/>
    </location>
</feature>
<evidence type="ECO:0000313" key="2">
    <source>
        <dbReference type="EMBL" id="CAA9210217.1"/>
    </source>
</evidence>
<dbReference type="EMBL" id="CADCTF010000001">
    <property type="protein sequence ID" value="CAA9210217.1"/>
    <property type="molecule type" value="Genomic_DNA"/>
</dbReference>
<sequence length="145" mass="15110">MTAARSSAISNTTIGQKLALAIGVVYTLVGILGFVVTGFDNFAGVTGETLLGFEVNPLHNIVHLLIGVAGLALWRTREGAKTYGLLLAVGYGLAFVYGLFAAGNDDINFLSINGADNGLHLLSALAGVAVYLLADDRNRSGSRTR</sequence>
<protein>
    <recommendedName>
        <fullName evidence="3">DUF4383 domain-containing protein</fullName>
    </recommendedName>
</protein>